<dbReference type="Pfam" id="PF02133">
    <property type="entry name" value="Transp_cyt_pur"/>
    <property type="match status" value="1"/>
</dbReference>
<feature type="transmembrane region" description="Helical" evidence="6">
    <location>
        <begin position="153"/>
        <end position="170"/>
    </location>
</feature>
<evidence type="ECO:0000313" key="7">
    <source>
        <dbReference type="EMBL" id="QSQ09078.1"/>
    </source>
</evidence>
<dbReference type="Proteomes" id="UP000662904">
    <property type="component" value="Chromosome"/>
</dbReference>
<comment type="similarity">
    <text evidence="2">Belongs to the purine-cytosine permease (2.A.39) family.</text>
</comment>
<dbReference type="PANTHER" id="PTHR30618:SF0">
    <property type="entry name" value="PURINE-URACIL PERMEASE NCS1"/>
    <property type="match status" value="1"/>
</dbReference>
<name>A0A8A0RNB0_9FIRM</name>
<dbReference type="AlphaFoldDB" id="A0A8A0RNB0"/>
<keyword evidence="5 6" id="KW-0472">Membrane</keyword>
<gene>
    <name evidence="7" type="primary">pucI</name>
    <name evidence="7" type="ORF">H0A61_01437</name>
</gene>
<feature type="transmembrane region" description="Helical" evidence="6">
    <location>
        <begin position="334"/>
        <end position="356"/>
    </location>
</feature>
<evidence type="ECO:0000256" key="3">
    <source>
        <dbReference type="ARBA" id="ARBA00022692"/>
    </source>
</evidence>
<proteinExistence type="inferred from homology"/>
<feature type="transmembrane region" description="Helical" evidence="6">
    <location>
        <begin position="368"/>
        <end position="391"/>
    </location>
</feature>
<feature type="transmembrane region" description="Helical" evidence="6">
    <location>
        <begin position="56"/>
        <end position="80"/>
    </location>
</feature>
<dbReference type="KEGG" id="kme:H0A61_01437"/>
<dbReference type="GO" id="GO:0005886">
    <property type="term" value="C:plasma membrane"/>
    <property type="evidence" value="ECO:0007669"/>
    <property type="project" value="TreeGrafter"/>
</dbReference>
<dbReference type="Gene3D" id="1.10.4160.10">
    <property type="entry name" value="Hydantoin permease"/>
    <property type="match status" value="1"/>
</dbReference>
<sequence length="483" mass="52921">MDENLRVVPKGYEENPDLLPLPQDKRHFGTRTFIFMMFGLNTCIPMFFLGPIAKSLGLSIGQAVVGAFLGNLIAVIVAWLNGIAGVKYGITYPVQLRSSFGFKGMRIPVVLRGISGAVWYGIEIYAASLALMMILLMALGIPSEDILMTAIRYIPIACLLYVASIIIVMRRGLGAIGKVADWAGPLMLLYFLWLVIFLLTRSEFRPNIAEMYVSTAGYFSSSFLIYLAVQTNWWATIALNISDLSRGIKQNEPNALPIGMIVGIVFGQMLGSALGHAAASLTGVVLPQEIILKYAPGTIAVLLGLIFAVIAPWSTDVTANAPAFANLFMTEAKVSWKKAVTIAGIVAFFLAPWWAVEKGPDFVNYITNWASNYGILLGPIAGIMVADFWIVKKGNYDLQKLYSYGQEGYWYSNGWNKAAYYSLVLTWVLCYIIAFPTGQIAYVGKIPFPGGVIWYPAVLISLLLYAYFAKTSGESQNLAQTSS</sequence>
<evidence type="ECO:0000256" key="4">
    <source>
        <dbReference type="ARBA" id="ARBA00022989"/>
    </source>
</evidence>
<keyword evidence="3 6" id="KW-0812">Transmembrane</keyword>
<feature type="transmembrane region" description="Helical" evidence="6">
    <location>
        <begin position="418"/>
        <end position="436"/>
    </location>
</feature>
<evidence type="ECO:0000313" key="8">
    <source>
        <dbReference type="Proteomes" id="UP000662904"/>
    </source>
</evidence>
<comment type="subcellular location">
    <subcellularLocation>
        <location evidence="1">Membrane</location>
        <topology evidence="1">Multi-pass membrane protein</topology>
    </subcellularLocation>
</comment>
<feature type="transmembrane region" description="Helical" evidence="6">
    <location>
        <begin position="448"/>
        <end position="468"/>
    </location>
</feature>
<feature type="transmembrane region" description="Helical" evidence="6">
    <location>
        <begin position="212"/>
        <end position="235"/>
    </location>
</feature>
<protein>
    <submittedName>
        <fullName evidence="7">Putative allantoin permease</fullName>
    </submittedName>
</protein>
<feature type="transmembrane region" description="Helical" evidence="6">
    <location>
        <begin position="291"/>
        <end position="314"/>
    </location>
</feature>
<feature type="transmembrane region" description="Helical" evidence="6">
    <location>
        <begin position="255"/>
        <end position="279"/>
    </location>
</feature>
<reference evidence="7" key="1">
    <citation type="submission" date="2020-07" db="EMBL/GenBank/DDBJ databases">
        <title>Koleobacter methoxysyntrophicus gen. nov., sp. nov., a novel anaerobic bacterium isolated from deep subsurface oil field and proposal of Koleobacterales ord. nov. in the phylum Firmicutes.</title>
        <authorList>
            <person name="Sakamoto S."/>
            <person name="Tamaki H."/>
        </authorList>
    </citation>
    <scope>NUCLEOTIDE SEQUENCE</scope>
    <source>
        <strain evidence="7">NRmbB1</strain>
    </source>
</reference>
<evidence type="ECO:0000256" key="1">
    <source>
        <dbReference type="ARBA" id="ARBA00004141"/>
    </source>
</evidence>
<dbReference type="EMBL" id="CP059066">
    <property type="protein sequence ID" value="QSQ09078.1"/>
    <property type="molecule type" value="Genomic_DNA"/>
</dbReference>
<dbReference type="PANTHER" id="PTHR30618">
    <property type="entry name" value="NCS1 FAMILY PURINE/PYRIMIDINE TRANSPORTER"/>
    <property type="match status" value="1"/>
</dbReference>
<feature type="transmembrane region" description="Helical" evidence="6">
    <location>
        <begin position="182"/>
        <end position="200"/>
    </location>
</feature>
<evidence type="ECO:0000256" key="6">
    <source>
        <dbReference type="SAM" id="Phobius"/>
    </source>
</evidence>
<dbReference type="RefSeq" id="WP_206709268.1">
    <property type="nucleotide sequence ID" value="NZ_CP059066.1"/>
</dbReference>
<keyword evidence="4 6" id="KW-1133">Transmembrane helix</keyword>
<feature type="transmembrane region" description="Helical" evidence="6">
    <location>
        <begin position="118"/>
        <end position="141"/>
    </location>
</feature>
<organism evidence="7 8">
    <name type="scientific">Koleobacter methoxysyntrophicus</name>
    <dbReference type="NCBI Taxonomy" id="2751313"/>
    <lineage>
        <taxon>Bacteria</taxon>
        <taxon>Bacillati</taxon>
        <taxon>Bacillota</taxon>
        <taxon>Clostridia</taxon>
        <taxon>Koleobacterales</taxon>
        <taxon>Koleobacteraceae</taxon>
        <taxon>Koleobacter</taxon>
    </lineage>
</organism>
<feature type="transmembrane region" description="Helical" evidence="6">
    <location>
        <begin position="28"/>
        <end position="49"/>
    </location>
</feature>
<dbReference type="InterPro" id="IPR001248">
    <property type="entry name" value="Pur-cyt_permease"/>
</dbReference>
<evidence type="ECO:0000256" key="2">
    <source>
        <dbReference type="ARBA" id="ARBA00008974"/>
    </source>
</evidence>
<dbReference type="GO" id="GO:0015205">
    <property type="term" value="F:nucleobase transmembrane transporter activity"/>
    <property type="evidence" value="ECO:0007669"/>
    <property type="project" value="TreeGrafter"/>
</dbReference>
<keyword evidence="8" id="KW-1185">Reference proteome</keyword>
<accession>A0A8A0RNB0</accession>
<dbReference type="InterPro" id="IPR045225">
    <property type="entry name" value="Uracil/uridine/allantoin_perm"/>
</dbReference>
<evidence type="ECO:0000256" key="5">
    <source>
        <dbReference type="ARBA" id="ARBA00023136"/>
    </source>
</evidence>